<proteinExistence type="predicted"/>
<evidence type="ECO:0000313" key="2">
    <source>
        <dbReference type="EMBL" id="QND81669.1"/>
    </source>
</evidence>
<dbReference type="EMBL" id="CP060028">
    <property type="protein sequence ID" value="QND81669.1"/>
    <property type="molecule type" value="Genomic_DNA"/>
</dbReference>
<feature type="chain" id="PRO_5046091051" description="DUF4410 domain-containing protein" evidence="1">
    <location>
        <begin position="23"/>
        <end position="196"/>
    </location>
</feature>
<dbReference type="RefSeq" id="WP_185896721.1">
    <property type="nucleotide sequence ID" value="NZ_CP060028.1"/>
</dbReference>
<name>A0ABX6RGI4_PSEMX</name>
<evidence type="ECO:0000256" key="1">
    <source>
        <dbReference type="SAM" id="SignalP"/>
    </source>
</evidence>
<sequence>MGVRRFVLGLLLAGAVAGPALAKDEIQASAETNPPPAEALGQFDRYELRPATLASDYAGHKANQEALASFQRNLDERVGAWVGERNAAPATHSPVRTLVIEPRIEKIRFISGGARFWAGAFAGSSRILVKMKLTDQTTGQVIAEPEFYQHAKGMAGAWTFGAADNSMLVRSASLALDYLKDNHAAAQGGRTGWEKE</sequence>
<evidence type="ECO:0000313" key="3">
    <source>
        <dbReference type="Proteomes" id="UP000515506"/>
    </source>
</evidence>
<keyword evidence="3" id="KW-1185">Reference proteome</keyword>
<feature type="signal peptide" evidence="1">
    <location>
        <begin position="1"/>
        <end position="22"/>
    </location>
</feature>
<protein>
    <recommendedName>
        <fullName evidence="4">DUF4410 domain-containing protein</fullName>
    </recommendedName>
</protein>
<gene>
    <name evidence="2" type="ORF">H4W19_07975</name>
</gene>
<dbReference type="Proteomes" id="UP000515506">
    <property type="component" value="Chromosome"/>
</dbReference>
<organism evidence="2 3">
    <name type="scientific">Pseudoxanthomonas mexicana</name>
    <dbReference type="NCBI Taxonomy" id="128785"/>
    <lineage>
        <taxon>Bacteria</taxon>
        <taxon>Pseudomonadati</taxon>
        <taxon>Pseudomonadota</taxon>
        <taxon>Gammaproteobacteria</taxon>
        <taxon>Lysobacterales</taxon>
        <taxon>Lysobacteraceae</taxon>
        <taxon>Pseudoxanthomonas</taxon>
    </lineage>
</organism>
<accession>A0ABX6RGI4</accession>
<keyword evidence="1" id="KW-0732">Signal</keyword>
<reference evidence="2 3" key="1">
    <citation type="submission" date="2020-08" db="EMBL/GenBank/DDBJ databases">
        <title>Streptomycin resistant and MDR strain, P. mexicana.</title>
        <authorList>
            <person name="Ganesh-kumar S."/>
            <person name="Zhe T."/>
            <person name="Yu Z."/>
            <person name="Min Y."/>
        </authorList>
    </citation>
    <scope>NUCLEOTIDE SEQUENCE [LARGE SCALE GENOMIC DNA]</scope>
    <source>
        <strain evidence="2 3">GTZY</strain>
    </source>
</reference>
<evidence type="ECO:0008006" key="4">
    <source>
        <dbReference type="Google" id="ProtNLM"/>
    </source>
</evidence>